<feature type="transmembrane region" description="Helical" evidence="2">
    <location>
        <begin position="91"/>
        <end position="115"/>
    </location>
</feature>
<feature type="compositionally biased region" description="Low complexity" evidence="1">
    <location>
        <begin position="126"/>
        <end position="135"/>
    </location>
</feature>
<evidence type="ECO:0000313" key="5">
    <source>
        <dbReference type="Proteomes" id="UP000219482"/>
    </source>
</evidence>
<organism evidence="4 5">
    <name type="scientific">Blastococcus haudaquaticus</name>
    <dbReference type="NCBI Taxonomy" id="1938745"/>
    <lineage>
        <taxon>Bacteria</taxon>
        <taxon>Bacillati</taxon>
        <taxon>Actinomycetota</taxon>
        <taxon>Actinomycetes</taxon>
        <taxon>Geodermatophilales</taxon>
        <taxon>Geodermatophilaceae</taxon>
        <taxon>Blastococcus</taxon>
    </lineage>
</organism>
<evidence type="ECO:0000256" key="1">
    <source>
        <dbReference type="SAM" id="MobiDB-lite"/>
    </source>
</evidence>
<keyword evidence="5" id="KW-1185">Reference proteome</keyword>
<dbReference type="InterPro" id="IPR008613">
    <property type="entry name" value="Excalibur_Ca-bd_domain"/>
</dbReference>
<name>A0A286H6T2_9ACTN</name>
<dbReference type="SMART" id="SM00894">
    <property type="entry name" value="Excalibur"/>
    <property type="match status" value="1"/>
</dbReference>
<keyword evidence="2" id="KW-0812">Transmembrane</keyword>
<sequence length="253" mass="25694">MVRSRPSGIPGSPFTVLTVPAVVDDVQYEFTSVHTLRGSEAKAIAKWRTDGWELDSRDQGLLRTELTFRRVKPTTLASRARMAFGRLQPKAQLSVMAGAGVLVLCVIGGGVVAGIQAGGDTPTLAASATEAATDAEPSEKPSEAAVRAPAATTSAVPTTPLPAPTTAALAPEAPKPQPVAPKPPAPAPVVPKAPAPAPAPAPQVVAPPVANPPASTHFKNCDAARAAGAAPVRIGDPGYGRHLDREGDGVGCE</sequence>
<dbReference type="Proteomes" id="UP000219482">
    <property type="component" value="Unassembled WGS sequence"/>
</dbReference>
<feature type="compositionally biased region" description="Low complexity" evidence="1">
    <location>
        <begin position="202"/>
        <end position="214"/>
    </location>
</feature>
<keyword evidence="2" id="KW-1133">Transmembrane helix</keyword>
<protein>
    <submittedName>
        <fullName evidence="4">Excalibur calcium-binding domain-containing protein</fullName>
    </submittedName>
</protein>
<proteinExistence type="predicted"/>
<evidence type="ECO:0000259" key="3">
    <source>
        <dbReference type="SMART" id="SM00894"/>
    </source>
</evidence>
<feature type="domain" description="Excalibur calcium-binding" evidence="3">
    <location>
        <begin position="217"/>
        <end position="253"/>
    </location>
</feature>
<evidence type="ECO:0000313" key="4">
    <source>
        <dbReference type="EMBL" id="SOE03500.1"/>
    </source>
</evidence>
<accession>A0A286H6T2</accession>
<gene>
    <name evidence="4" type="ORF">SAMN06272739_4203</name>
</gene>
<feature type="compositionally biased region" description="Low complexity" evidence="1">
    <location>
        <begin position="143"/>
        <end position="172"/>
    </location>
</feature>
<keyword evidence="2" id="KW-0472">Membrane</keyword>
<evidence type="ECO:0000256" key="2">
    <source>
        <dbReference type="SAM" id="Phobius"/>
    </source>
</evidence>
<feature type="compositionally biased region" description="Basic and acidic residues" evidence="1">
    <location>
        <begin position="239"/>
        <end position="253"/>
    </location>
</feature>
<dbReference type="Pfam" id="PF05901">
    <property type="entry name" value="Excalibur"/>
    <property type="match status" value="1"/>
</dbReference>
<reference evidence="5" key="1">
    <citation type="submission" date="2017-09" db="EMBL/GenBank/DDBJ databases">
        <authorList>
            <person name="Varghese N."/>
            <person name="Submissions S."/>
        </authorList>
    </citation>
    <scope>NUCLEOTIDE SEQUENCE [LARGE SCALE GENOMIC DNA]</scope>
    <source>
        <strain evidence="5">DSM 44270</strain>
    </source>
</reference>
<feature type="region of interest" description="Disordered" evidence="1">
    <location>
        <begin position="126"/>
        <end position="253"/>
    </location>
</feature>
<feature type="compositionally biased region" description="Pro residues" evidence="1">
    <location>
        <begin position="173"/>
        <end position="201"/>
    </location>
</feature>
<dbReference type="AlphaFoldDB" id="A0A286H6T2"/>
<dbReference type="EMBL" id="OCNK01000007">
    <property type="protein sequence ID" value="SOE03500.1"/>
    <property type="molecule type" value="Genomic_DNA"/>
</dbReference>